<keyword evidence="2" id="KW-0472">Membrane</keyword>
<keyword evidence="2" id="KW-0812">Transmembrane</keyword>
<dbReference type="OrthoDB" id="67700at2759"/>
<dbReference type="InterPro" id="IPR013583">
    <property type="entry name" value="MCTP_C"/>
</dbReference>
<evidence type="ECO:0000313" key="5">
    <source>
        <dbReference type="Proteomes" id="UP000245207"/>
    </source>
</evidence>
<feature type="transmembrane region" description="Helical" evidence="2">
    <location>
        <begin position="93"/>
        <end position="123"/>
    </location>
</feature>
<keyword evidence="2" id="KW-1133">Transmembrane helix</keyword>
<keyword evidence="5" id="KW-1185">Reference proteome</keyword>
<name>A0A2U1QEK1_ARTAN</name>
<dbReference type="Proteomes" id="UP000245207">
    <property type="component" value="Unassembled WGS sequence"/>
</dbReference>
<dbReference type="EMBL" id="PKPP01000177">
    <property type="protein sequence ID" value="PWA96435.1"/>
    <property type="molecule type" value="Genomic_DNA"/>
</dbReference>
<evidence type="ECO:0000256" key="1">
    <source>
        <dbReference type="ARBA" id="ARBA00022737"/>
    </source>
</evidence>
<organism evidence="4 5">
    <name type="scientific">Artemisia annua</name>
    <name type="common">Sweet wormwood</name>
    <dbReference type="NCBI Taxonomy" id="35608"/>
    <lineage>
        <taxon>Eukaryota</taxon>
        <taxon>Viridiplantae</taxon>
        <taxon>Streptophyta</taxon>
        <taxon>Embryophyta</taxon>
        <taxon>Tracheophyta</taxon>
        <taxon>Spermatophyta</taxon>
        <taxon>Magnoliopsida</taxon>
        <taxon>eudicotyledons</taxon>
        <taxon>Gunneridae</taxon>
        <taxon>Pentapetalae</taxon>
        <taxon>asterids</taxon>
        <taxon>campanulids</taxon>
        <taxon>Asterales</taxon>
        <taxon>Asteraceae</taxon>
        <taxon>Asteroideae</taxon>
        <taxon>Anthemideae</taxon>
        <taxon>Artemisiinae</taxon>
        <taxon>Artemisia</taxon>
    </lineage>
</organism>
<proteinExistence type="predicted"/>
<dbReference type="AlphaFoldDB" id="A0A2U1QEK1"/>
<feature type="domain" description="Multiple C2" evidence="3">
    <location>
        <begin position="14"/>
        <end position="151"/>
    </location>
</feature>
<dbReference type="STRING" id="35608.A0A2U1QEK1"/>
<dbReference type="InterPro" id="IPR047259">
    <property type="entry name" value="QUIRKY-like"/>
</dbReference>
<evidence type="ECO:0000256" key="2">
    <source>
        <dbReference type="SAM" id="Phobius"/>
    </source>
</evidence>
<evidence type="ECO:0000259" key="3">
    <source>
        <dbReference type="Pfam" id="PF08372"/>
    </source>
</evidence>
<reference evidence="4 5" key="1">
    <citation type="journal article" date="2018" name="Mol. Plant">
        <title>The genome of Artemisia annua provides insight into the evolution of Asteraceae family and artemisinin biosynthesis.</title>
        <authorList>
            <person name="Shen Q."/>
            <person name="Zhang L."/>
            <person name="Liao Z."/>
            <person name="Wang S."/>
            <person name="Yan T."/>
            <person name="Shi P."/>
            <person name="Liu M."/>
            <person name="Fu X."/>
            <person name="Pan Q."/>
            <person name="Wang Y."/>
            <person name="Lv Z."/>
            <person name="Lu X."/>
            <person name="Zhang F."/>
            <person name="Jiang W."/>
            <person name="Ma Y."/>
            <person name="Chen M."/>
            <person name="Hao X."/>
            <person name="Li L."/>
            <person name="Tang Y."/>
            <person name="Lv G."/>
            <person name="Zhou Y."/>
            <person name="Sun X."/>
            <person name="Brodelius P.E."/>
            <person name="Rose J.K.C."/>
            <person name="Tang K."/>
        </authorList>
    </citation>
    <scope>NUCLEOTIDE SEQUENCE [LARGE SCALE GENOMIC DNA]</scope>
    <source>
        <strain evidence="5">cv. Huhao1</strain>
        <tissue evidence="4">Leaf</tissue>
    </source>
</reference>
<evidence type="ECO:0000313" key="4">
    <source>
        <dbReference type="EMBL" id="PWA96435.1"/>
    </source>
</evidence>
<dbReference type="PANTHER" id="PTHR31425:SF50">
    <property type="entry name" value="FT-INTERACTING PROTEIN 3-RELATED"/>
    <property type="match status" value="1"/>
</dbReference>
<accession>A0A2U1QEK1</accession>
<dbReference type="Pfam" id="PF08372">
    <property type="entry name" value="PRT_C"/>
    <property type="match status" value="1"/>
</dbReference>
<keyword evidence="1" id="KW-0677">Repeat</keyword>
<protein>
    <recommendedName>
        <fullName evidence="3">Multiple C2 domain-containing protein</fullName>
    </recommendedName>
</protein>
<gene>
    <name evidence="4" type="ORF">CTI12_AA040510</name>
</gene>
<comment type="caution">
    <text evidence="4">The sequence shown here is derived from an EMBL/GenBank/DDBJ whole genome shotgun (WGS) entry which is preliminary data.</text>
</comment>
<dbReference type="PANTHER" id="PTHR31425">
    <property type="entry name" value="PHOSPHORIBOSYLANTHRANILATE TRANSFERASE ISOFORM 1"/>
    <property type="match status" value="1"/>
</dbReference>
<sequence>MAVSEPGVRCQIMKWKNPTHLDTCLQCADDAHPDELDEEFDTFQTSQHPDIVGMRHDRLRSITGWIQTVVVDVATEGERLQSLRSWRDPRATALFVIFCLVAAIFPYVTIFHVLVLLTGSYVLRHREFRHKLPGVPLNFFRRLPARTDSML</sequence>